<evidence type="ECO:0000256" key="2">
    <source>
        <dbReference type="SAM" id="SignalP"/>
    </source>
</evidence>
<dbReference type="EMBL" id="HBEJ01005495">
    <property type="protein sequence ID" value="CAD8364988.1"/>
    <property type="molecule type" value="Transcribed_RNA"/>
</dbReference>
<proteinExistence type="predicted"/>
<feature type="chain" id="PRO_5030672796" evidence="2">
    <location>
        <begin position="20"/>
        <end position="118"/>
    </location>
</feature>
<sequence>MSILACFTAVLATWPLVCACGKQLTMSTVLNIGSNCTWSCLWSGLTLLMLRSNACQATDLTDPKCELDTGAKCAIAATVLFFMASMAISCSIAVATVVAVAEAEQEKQAAGGKDEEKG</sequence>
<gene>
    <name evidence="3" type="ORF">MPOL1434_LOCUS3219</name>
</gene>
<accession>A0A7S0AKB5</accession>
<keyword evidence="1" id="KW-0472">Membrane</keyword>
<keyword evidence="2" id="KW-0732">Signal</keyword>
<organism evidence="3">
    <name type="scientific">Minutocellus polymorphus</name>
    <dbReference type="NCBI Taxonomy" id="265543"/>
    <lineage>
        <taxon>Eukaryota</taxon>
        <taxon>Sar</taxon>
        <taxon>Stramenopiles</taxon>
        <taxon>Ochrophyta</taxon>
        <taxon>Bacillariophyta</taxon>
        <taxon>Mediophyceae</taxon>
        <taxon>Cymatosirophycidae</taxon>
        <taxon>Cymatosirales</taxon>
        <taxon>Cymatosiraceae</taxon>
        <taxon>Minutocellus</taxon>
    </lineage>
</organism>
<evidence type="ECO:0000313" key="3">
    <source>
        <dbReference type="EMBL" id="CAD8364988.1"/>
    </source>
</evidence>
<dbReference type="AlphaFoldDB" id="A0A7S0AKB5"/>
<keyword evidence="1" id="KW-0812">Transmembrane</keyword>
<evidence type="ECO:0000256" key="1">
    <source>
        <dbReference type="SAM" id="Phobius"/>
    </source>
</evidence>
<keyword evidence="1" id="KW-1133">Transmembrane helix</keyword>
<reference evidence="3" key="1">
    <citation type="submission" date="2021-01" db="EMBL/GenBank/DDBJ databases">
        <authorList>
            <person name="Corre E."/>
            <person name="Pelletier E."/>
            <person name="Niang G."/>
            <person name="Scheremetjew M."/>
            <person name="Finn R."/>
            <person name="Kale V."/>
            <person name="Holt S."/>
            <person name="Cochrane G."/>
            <person name="Meng A."/>
            <person name="Brown T."/>
            <person name="Cohen L."/>
        </authorList>
    </citation>
    <scope>NUCLEOTIDE SEQUENCE</scope>
    <source>
        <strain evidence="3">CCMP3303</strain>
    </source>
</reference>
<protein>
    <submittedName>
        <fullName evidence="3">Uncharacterized protein</fullName>
    </submittedName>
</protein>
<feature type="signal peptide" evidence="2">
    <location>
        <begin position="1"/>
        <end position="19"/>
    </location>
</feature>
<name>A0A7S0AKB5_9STRA</name>
<feature type="transmembrane region" description="Helical" evidence="1">
    <location>
        <begin position="71"/>
        <end position="101"/>
    </location>
</feature>